<reference evidence="2" key="1">
    <citation type="submission" date="2016-04" db="EMBL/GenBank/DDBJ databases">
        <authorList>
            <person name="Evans L.H."/>
            <person name="Alamgir A."/>
            <person name="Owens N."/>
            <person name="Weber N.D."/>
            <person name="Virtaneva K."/>
            <person name="Barbian K."/>
            <person name="Babar A."/>
            <person name="Rosenke K."/>
        </authorList>
    </citation>
    <scope>NUCLEOTIDE SEQUENCE [LARGE SCALE GENOMIC DNA]</scope>
    <source>
        <strain evidence="2">CBS 101.48</strain>
    </source>
</reference>
<feature type="compositionally biased region" description="Basic and acidic residues" evidence="1">
    <location>
        <begin position="97"/>
        <end position="107"/>
    </location>
</feature>
<dbReference type="InParanoid" id="A0A163ISU4"/>
<proteinExistence type="predicted"/>
<evidence type="ECO:0000256" key="1">
    <source>
        <dbReference type="SAM" id="MobiDB-lite"/>
    </source>
</evidence>
<feature type="region of interest" description="Disordered" evidence="1">
    <location>
        <begin position="84"/>
        <end position="107"/>
    </location>
</feature>
<accession>A0A163ISU4</accession>
<gene>
    <name evidence="2" type="primary">ABSGL_00431.1 scaffold 534</name>
</gene>
<name>A0A163ISU4_ABSGL</name>
<organism evidence="2">
    <name type="scientific">Absidia glauca</name>
    <name type="common">Pin mould</name>
    <dbReference type="NCBI Taxonomy" id="4829"/>
    <lineage>
        <taxon>Eukaryota</taxon>
        <taxon>Fungi</taxon>
        <taxon>Fungi incertae sedis</taxon>
        <taxon>Mucoromycota</taxon>
        <taxon>Mucoromycotina</taxon>
        <taxon>Mucoromycetes</taxon>
        <taxon>Mucorales</taxon>
        <taxon>Cunninghamellaceae</taxon>
        <taxon>Absidia</taxon>
    </lineage>
</organism>
<dbReference type="AlphaFoldDB" id="A0A163ISU4"/>
<sequence>MVVATDIDDDPAPPDSPLRWCLCHCLVMTAVVDRGSVSVSSILKLIVIPCRCLFFHLPRDGMDPYQTVLKELIITMLPTPSPLLTNDSRPTFPAISQREKSKSTIAS</sequence>
<evidence type="ECO:0000313" key="2">
    <source>
        <dbReference type="EMBL" id="SAL95130.1"/>
    </source>
</evidence>
<dbReference type="Proteomes" id="UP000078561">
    <property type="component" value="Unassembled WGS sequence"/>
</dbReference>
<dbReference type="EMBL" id="LT550168">
    <property type="protein sequence ID" value="SAL95130.1"/>
    <property type="molecule type" value="Genomic_DNA"/>
</dbReference>
<protein>
    <submittedName>
        <fullName evidence="2">Uncharacterized protein</fullName>
    </submittedName>
</protein>
<evidence type="ECO:0000313" key="3">
    <source>
        <dbReference type="Proteomes" id="UP000078561"/>
    </source>
</evidence>
<keyword evidence="3" id="KW-1185">Reference proteome</keyword>